<comment type="caution">
    <text evidence="1">The sequence shown here is derived from an EMBL/GenBank/DDBJ whole genome shotgun (WGS) entry which is preliminary data.</text>
</comment>
<sequence>MSVNISEATFKRVLYELENFRRFANSRISESYAYHLGRLVDELKELQSSSRSPTE</sequence>
<evidence type="ECO:0000313" key="1">
    <source>
        <dbReference type="EMBL" id="GAG99837.1"/>
    </source>
</evidence>
<dbReference type="EMBL" id="BART01022716">
    <property type="protein sequence ID" value="GAG99837.1"/>
    <property type="molecule type" value="Genomic_DNA"/>
</dbReference>
<reference evidence="1" key="1">
    <citation type="journal article" date="2014" name="Front. Microbiol.">
        <title>High frequency of phylogenetically diverse reductive dehalogenase-homologous genes in deep subseafloor sedimentary metagenomes.</title>
        <authorList>
            <person name="Kawai M."/>
            <person name="Futagami T."/>
            <person name="Toyoda A."/>
            <person name="Takaki Y."/>
            <person name="Nishi S."/>
            <person name="Hori S."/>
            <person name="Arai W."/>
            <person name="Tsubouchi T."/>
            <person name="Morono Y."/>
            <person name="Uchiyama I."/>
            <person name="Ito T."/>
            <person name="Fujiyama A."/>
            <person name="Inagaki F."/>
            <person name="Takami H."/>
        </authorList>
    </citation>
    <scope>NUCLEOTIDE SEQUENCE</scope>
    <source>
        <strain evidence="1">Expedition CK06-06</strain>
    </source>
</reference>
<gene>
    <name evidence="1" type="ORF">S01H4_41520</name>
</gene>
<dbReference type="AlphaFoldDB" id="X1D3Y6"/>
<organism evidence="1">
    <name type="scientific">marine sediment metagenome</name>
    <dbReference type="NCBI Taxonomy" id="412755"/>
    <lineage>
        <taxon>unclassified sequences</taxon>
        <taxon>metagenomes</taxon>
        <taxon>ecological metagenomes</taxon>
    </lineage>
</organism>
<proteinExistence type="predicted"/>
<name>X1D3Y6_9ZZZZ</name>
<evidence type="ECO:0008006" key="2">
    <source>
        <dbReference type="Google" id="ProtNLM"/>
    </source>
</evidence>
<accession>X1D3Y6</accession>
<protein>
    <recommendedName>
        <fullName evidence="2">Core-binding (CB) domain-containing protein</fullName>
    </recommendedName>
</protein>